<evidence type="ECO:0000259" key="2">
    <source>
        <dbReference type="Pfam" id="PF20152"/>
    </source>
</evidence>
<dbReference type="AlphaFoldDB" id="A0AAD7FB18"/>
<evidence type="ECO:0000313" key="4">
    <source>
        <dbReference type="Proteomes" id="UP001221142"/>
    </source>
</evidence>
<feature type="transmembrane region" description="Helical" evidence="1">
    <location>
        <begin position="180"/>
        <end position="198"/>
    </location>
</feature>
<dbReference type="PANTHER" id="PTHR40465">
    <property type="entry name" value="CHROMOSOME 1, WHOLE GENOME SHOTGUN SEQUENCE"/>
    <property type="match status" value="1"/>
</dbReference>
<feature type="transmembrane region" description="Helical" evidence="1">
    <location>
        <begin position="137"/>
        <end position="160"/>
    </location>
</feature>
<feature type="transmembrane region" description="Helical" evidence="1">
    <location>
        <begin position="244"/>
        <end position="266"/>
    </location>
</feature>
<organism evidence="3 4">
    <name type="scientific">Roridomyces roridus</name>
    <dbReference type="NCBI Taxonomy" id="1738132"/>
    <lineage>
        <taxon>Eukaryota</taxon>
        <taxon>Fungi</taxon>
        <taxon>Dikarya</taxon>
        <taxon>Basidiomycota</taxon>
        <taxon>Agaricomycotina</taxon>
        <taxon>Agaricomycetes</taxon>
        <taxon>Agaricomycetidae</taxon>
        <taxon>Agaricales</taxon>
        <taxon>Marasmiineae</taxon>
        <taxon>Mycenaceae</taxon>
        <taxon>Roridomyces</taxon>
    </lineage>
</organism>
<keyword evidence="1" id="KW-0472">Membrane</keyword>
<name>A0AAD7FB18_9AGAR</name>
<dbReference type="EMBL" id="JARKIF010000029">
    <property type="protein sequence ID" value="KAJ7613163.1"/>
    <property type="molecule type" value="Genomic_DNA"/>
</dbReference>
<keyword evidence="1" id="KW-1133">Transmembrane helix</keyword>
<keyword evidence="1" id="KW-0812">Transmembrane</keyword>
<feature type="transmembrane region" description="Helical" evidence="1">
    <location>
        <begin position="219"/>
        <end position="238"/>
    </location>
</feature>
<proteinExistence type="predicted"/>
<feature type="domain" description="DUF6534" evidence="2">
    <location>
        <begin position="183"/>
        <end position="270"/>
    </location>
</feature>
<reference evidence="3" key="1">
    <citation type="submission" date="2023-03" db="EMBL/GenBank/DDBJ databases">
        <title>Massive genome expansion in bonnet fungi (Mycena s.s.) driven by repeated elements and novel gene families across ecological guilds.</title>
        <authorList>
            <consortium name="Lawrence Berkeley National Laboratory"/>
            <person name="Harder C.B."/>
            <person name="Miyauchi S."/>
            <person name="Viragh M."/>
            <person name="Kuo A."/>
            <person name="Thoen E."/>
            <person name="Andreopoulos B."/>
            <person name="Lu D."/>
            <person name="Skrede I."/>
            <person name="Drula E."/>
            <person name="Henrissat B."/>
            <person name="Morin E."/>
            <person name="Kohler A."/>
            <person name="Barry K."/>
            <person name="LaButti K."/>
            <person name="Morin E."/>
            <person name="Salamov A."/>
            <person name="Lipzen A."/>
            <person name="Mereny Z."/>
            <person name="Hegedus B."/>
            <person name="Baldrian P."/>
            <person name="Stursova M."/>
            <person name="Weitz H."/>
            <person name="Taylor A."/>
            <person name="Grigoriev I.V."/>
            <person name="Nagy L.G."/>
            <person name="Martin F."/>
            <person name="Kauserud H."/>
        </authorList>
    </citation>
    <scope>NUCLEOTIDE SEQUENCE</scope>
    <source>
        <strain evidence="3">9284</strain>
    </source>
</reference>
<dbReference type="Pfam" id="PF20152">
    <property type="entry name" value="DUF6534"/>
    <property type="match status" value="1"/>
</dbReference>
<evidence type="ECO:0000256" key="1">
    <source>
        <dbReference type="SAM" id="Phobius"/>
    </source>
</evidence>
<accession>A0AAD7FB18</accession>
<evidence type="ECO:0000313" key="3">
    <source>
        <dbReference type="EMBL" id="KAJ7613163.1"/>
    </source>
</evidence>
<comment type="caution">
    <text evidence="3">The sequence shown here is derived from an EMBL/GenBank/DDBJ whole genome shotgun (WGS) entry which is preliminary data.</text>
</comment>
<feature type="transmembrane region" description="Helical" evidence="1">
    <location>
        <begin position="105"/>
        <end position="125"/>
    </location>
</feature>
<dbReference type="PANTHER" id="PTHR40465:SF1">
    <property type="entry name" value="DUF6534 DOMAIN-CONTAINING PROTEIN"/>
    <property type="match status" value="1"/>
</dbReference>
<sequence length="339" mass="37327">MSSTNSTTTTSGVAAPPITHGFVLTWGVQFVAYTLDIALWGIGFVMVLQYFRLYGRKDPGLFKIVVGILGVFSTLHAIFLAIMNYKDYVELFGNFEAQNVILHEANVMLVCVFIVSFTAQMFYASRIWVLTKRDWRFVMPVITLAVIQLAGGIGQTIMVAKVGFYSKLQRITAPVSSTQAGASLLCDIVITAILFFVLRNSRTGVRRTDSALDKMMVYALNRGVMTSLWATLHLIFFVSMPGTFVFMLFIVPSIHLYVISVCSMLISRESLKHDLHGTDGIIDSFPMLHAAHEHSQFVAANPAMSMAGDAGTEVHVSTSVLKWADARSVSGEDKSDPEA</sequence>
<feature type="transmembrane region" description="Helical" evidence="1">
    <location>
        <begin position="30"/>
        <end position="48"/>
    </location>
</feature>
<gene>
    <name evidence="3" type="ORF">FB45DRAFT_273439</name>
</gene>
<keyword evidence="4" id="KW-1185">Reference proteome</keyword>
<dbReference type="Proteomes" id="UP001221142">
    <property type="component" value="Unassembled WGS sequence"/>
</dbReference>
<protein>
    <recommendedName>
        <fullName evidence="2">DUF6534 domain-containing protein</fullName>
    </recommendedName>
</protein>
<feature type="transmembrane region" description="Helical" evidence="1">
    <location>
        <begin position="60"/>
        <end position="85"/>
    </location>
</feature>
<dbReference type="InterPro" id="IPR045339">
    <property type="entry name" value="DUF6534"/>
</dbReference>